<dbReference type="SUPFAM" id="SSF51338">
    <property type="entry name" value="Composite domain of metallo-dependent hydrolases"/>
    <property type="match status" value="1"/>
</dbReference>
<dbReference type="Gene3D" id="3.10.310.70">
    <property type="match status" value="1"/>
</dbReference>
<evidence type="ECO:0000313" key="4">
    <source>
        <dbReference type="Proteomes" id="UP000199064"/>
    </source>
</evidence>
<dbReference type="InterPro" id="IPR033932">
    <property type="entry name" value="YtcJ-like"/>
</dbReference>
<dbReference type="InterPro" id="IPR011059">
    <property type="entry name" value="Metal-dep_hydrolase_composite"/>
</dbReference>
<evidence type="ECO:0000313" key="3">
    <source>
        <dbReference type="EMBL" id="SEB65637.1"/>
    </source>
</evidence>
<dbReference type="CDD" id="cd01300">
    <property type="entry name" value="YtcJ_like"/>
    <property type="match status" value="1"/>
</dbReference>
<dbReference type="Gene3D" id="2.30.40.10">
    <property type="entry name" value="Urease, subunit C, domain 1"/>
    <property type="match status" value="1"/>
</dbReference>
<dbReference type="Pfam" id="PF07969">
    <property type="entry name" value="Amidohydro_3"/>
    <property type="match status" value="1"/>
</dbReference>
<feature type="signal peptide" evidence="1">
    <location>
        <begin position="1"/>
        <end position="29"/>
    </location>
</feature>
<dbReference type="Gene3D" id="3.20.20.140">
    <property type="entry name" value="Metal-dependent hydrolases"/>
    <property type="match status" value="1"/>
</dbReference>
<dbReference type="EMBL" id="FNSL01000001">
    <property type="protein sequence ID" value="SEB65637.1"/>
    <property type="molecule type" value="Genomic_DNA"/>
</dbReference>
<dbReference type="InterPro" id="IPR013108">
    <property type="entry name" value="Amidohydro_3"/>
</dbReference>
<name>A0A1H4L4F0_9HYPH</name>
<evidence type="ECO:0000256" key="1">
    <source>
        <dbReference type="SAM" id="SignalP"/>
    </source>
</evidence>
<dbReference type="Proteomes" id="UP000199064">
    <property type="component" value="Unassembled WGS sequence"/>
</dbReference>
<dbReference type="PANTHER" id="PTHR22642">
    <property type="entry name" value="IMIDAZOLONEPROPIONASE"/>
    <property type="match status" value="1"/>
</dbReference>
<keyword evidence="1" id="KW-0732">Signal</keyword>
<feature type="domain" description="Amidohydrolase 3" evidence="2">
    <location>
        <begin position="84"/>
        <end position="577"/>
    </location>
</feature>
<keyword evidence="4" id="KW-1185">Reference proteome</keyword>
<dbReference type="InterPro" id="IPR032466">
    <property type="entry name" value="Metal_Hydrolase"/>
</dbReference>
<sequence>MIINRRKGLVAALTITMASAFGPGMVAWADETDKPADIVYTGGDIITMEGDAPEYAEAVAVRNGKIAYVGPQSGVEALIGEETREIDLEGKTLLPGFFDAHGHIWNTGFQALAANLLPPPDGEAHDIASIIEIMNKWVSENQAAIDKVGWIVGFGYDDAQLAEKRHPTAADLNKISEDIPVILLHQSTHLGVMNDKALEMAGYTAETPNPAGGVIQRIEGSQQPNGVLEEMALFTPLFAVLAELDETANLTIAKAGMEAYAAHGFTTGQEGRATKPVAETWRSLANSDELILDIDVYPDIRGDLDYLKAVGTSHIYNNGFRIAGAKLSLDGAIQNFTAWLSEPYKEPLPGQPEDYNGYPAIEEVDEVQKIVDTAYKNNWQLLVHTNGDQTSDQLINAVRAVTQERGMDDRRTVMIHAQTVREDQLDAMKELAIFPSFFAMHTYYWGDLHREVTLGKERAYRISPAQSALKRGMIFSQHHDAPVALPSAMAVLSAAVNRTSRTGDVIGPDQRVSAYDGLRALTIWAAYQGYQENRKGSLKAEKLADFVVLDRNPLKVDPGTLREVTVLETIKEGKTIYSARKQ</sequence>
<dbReference type="PANTHER" id="PTHR22642:SF2">
    <property type="entry name" value="PROTEIN LONG AFTER FAR-RED 3"/>
    <property type="match status" value="1"/>
</dbReference>
<reference evidence="4" key="1">
    <citation type="submission" date="2016-10" db="EMBL/GenBank/DDBJ databases">
        <authorList>
            <person name="Varghese N."/>
            <person name="Submissions S."/>
        </authorList>
    </citation>
    <scope>NUCLEOTIDE SEQUENCE [LARGE SCALE GENOMIC DNA]</scope>
    <source>
        <strain evidence="4">ES.061</strain>
    </source>
</reference>
<dbReference type="RefSeq" id="WP_090329101.1">
    <property type="nucleotide sequence ID" value="NZ_FNSL01000001.1"/>
</dbReference>
<proteinExistence type="predicted"/>
<protein>
    <recommendedName>
        <fullName evidence="2">Amidohydrolase 3 domain-containing protein</fullName>
    </recommendedName>
</protein>
<organism evidence="3 4">
    <name type="scientific">Nitratireductor aquibiodomus</name>
    <dbReference type="NCBI Taxonomy" id="204799"/>
    <lineage>
        <taxon>Bacteria</taxon>
        <taxon>Pseudomonadati</taxon>
        <taxon>Pseudomonadota</taxon>
        <taxon>Alphaproteobacteria</taxon>
        <taxon>Hyphomicrobiales</taxon>
        <taxon>Phyllobacteriaceae</taxon>
        <taxon>Nitratireductor</taxon>
    </lineage>
</organism>
<dbReference type="AlphaFoldDB" id="A0A1H4L4F0"/>
<feature type="chain" id="PRO_5011731182" description="Amidohydrolase 3 domain-containing protein" evidence="1">
    <location>
        <begin position="30"/>
        <end position="582"/>
    </location>
</feature>
<dbReference type="SUPFAM" id="SSF51556">
    <property type="entry name" value="Metallo-dependent hydrolases"/>
    <property type="match status" value="1"/>
</dbReference>
<gene>
    <name evidence="3" type="ORF">SAMN05216452_2640</name>
</gene>
<evidence type="ECO:0000259" key="2">
    <source>
        <dbReference type="Pfam" id="PF07969"/>
    </source>
</evidence>
<dbReference type="GO" id="GO:0016810">
    <property type="term" value="F:hydrolase activity, acting on carbon-nitrogen (but not peptide) bonds"/>
    <property type="evidence" value="ECO:0007669"/>
    <property type="project" value="InterPro"/>
</dbReference>
<accession>A0A1H4L4F0</accession>